<protein>
    <submittedName>
        <fullName evidence="3">Transposase</fullName>
    </submittedName>
</protein>
<name>A0ABS3Q1H2_9GAMM</name>
<accession>A0ABS3Q1H2</accession>
<feature type="domain" description="Transposase IS4-like" evidence="1">
    <location>
        <begin position="75"/>
        <end position="154"/>
    </location>
</feature>
<dbReference type="Proteomes" id="UP000664835">
    <property type="component" value="Unassembled WGS sequence"/>
</dbReference>
<proteinExistence type="predicted"/>
<evidence type="ECO:0000259" key="2">
    <source>
        <dbReference type="Pfam" id="PF05598"/>
    </source>
</evidence>
<evidence type="ECO:0000259" key="1">
    <source>
        <dbReference type="Pfam" id="PF01609"/>
    </source>
</evidence>
<dbReference type="InterPro" id="IPR008490">
    <property type="entry name" value="Transposase_InsH_N"/>
</dbReference>
<dbReference type="RefSeq" id="WP_208146590.1">
    <property type="nucleotide sequence ID" value="NZ_JAGETV010000001.1"/>
</dbReference>
<dbReference type="EMBL" id="JAGETV010000001">
    <property type="protein sequence ID" value="MBO1926165.1"/>
    <property type="molecule type" value="Genomic_DNA"/>
</dbReference>
<sequence length="162" mass="18380">MQAWYRLSDPACEKPLVRDLLFRRFVGLSLQDAVPDHSTIWRFRNILNEDGHLQPLLNVINDQLNQKGVLIQNGQASIIDASFIEAKNNRPNKNTKGENTQDIEGAYNVKTASDGKQKTTYGFKMHMNVDEDRLILSEQLTPGNVHDSQVFEDLFTGHEKAA</sequence>
<evidence type="ECO:0000313" key="4">
    <source>
        <dbReference type="Proteomes" id="UP000664835"/>
    </source>
</evidence>
<evidence type="ECO:0000313" key="3">
    <source>
        <dbReference type="EMBL" id="MBO1926165.1"/>
    </source>
</evidence>
<dbReference type="InterPro" id="IPR002559">
    <property type="entry name" value="Transposase_11"/>
</dbReference>
<dbReference type="PANTHER" id="PTHR35604:SF2">
    <property type="entry name" value="TRANSPOSASE INSH FOR INSERTION SEQUENCE ELEMENT IS5A-RELATED"/>
    <property type="match status" value="1"/>
</dbReference>
<organism evidence="3 4">
    <name type="scientific">Thiomicrorhabdus marina</name>
    <dbReference type="NCBI Taxonomy" id="2818442"/>
    <lineage>
        <taxon>Bacteria</taxon>
        <taxon>Pseudomonadati</taxon>
        <taxon>Pseudomonadota</taxon>
        <taxon>Gammaproteobacteria</taxon>
        <taxon>Thiotrichales</taxon>
        <taxon>Piscirickettsiaceae</taxon>
        <taxon>Thiomicrorhabdus</taxon>
    </lineage>
</organism>
<dbReference type="PANTHER" id="PTHR35604">
    <property type="entry name" value="TRANSPOSASE INSH FOR INSERTION SEQUENCE ELEMENT IS5A-RELATED"/>
    <property type="match status" value="1"/>
</dbReference>
<keyword evidence="4" id="KW-1185">Reference proteome</keyword>
<dbReference type="Pfam" id="PF05598">
    <property type="entry name" value="DUF772"/>
    <property type="match status" value="1"/>
</dbReference>
<comment type="caution">
    <text evidence="3">The sequence shown here is derived from an EMBL/GenBank/DDBJ whole genome shotgun (WGS) entry which is preliminary data.</text>
</comment>
<feature type="domain" description="Transposase InsH N-terminal" evidence="2">
    <location>
        <begin position="1"/>
        <end position="45"/>
    </location>
</feature>
<reference evidence="3 4" key="1">
    <citation type="submission" date="2021-03" db="EMBL/GenBank/DDBJ databases">
        <title>Thiomicrorhabdus sp.nov.,novel sulfur-oxidizing bacteria isolated from coastal sediment.</title>
        <authorList>
            <person name="Liu X."/>
        </authorList>
    </citation>
    <scope>NUCLEOTIDE SEQUENCE [LARGE SCALE GENOMIC DNA]</scope>
    <source>
        <strain evidence="3 4">6S2-11</strain>
    </source>
</reference>
<dbReference type="Pfam" id="PF01609">
    <property type="entry name" value="DDE_Tnp_1"/>
    <property type="match status" value="1"/>
</dbReference>
<gene>
    <name evidence="3" type="ORF">J3998_01125</name>
</gene>